<dbReference type="KEGG" id="cdev:CIGN_0330"/>
<accession>A0A381D7D3</accession>
<dbReference type="Proteomes" id="UP000194309">
    <property type="component" value="Chromosome"/>
</dbReference>
<dbReference type="GO" id="GO:0009691">
    <property type="term" value="P:cytokinin biosynthetic process"/>
    <property type="evidence" value="ECO:0007669"/>
    <property type="project" value="UniProtKB-UniRule"/>
</dbReference>
<accession>A0A1X9SR17</accession>
<evidence type="ECO:0000256" key="2">
    <source>
        <dbReference type="RuleBase" id="RU363015"/>
    </source>
</evidence>
<dbReference type="OrthoDB" id="9801098at2"/>
<dbReference type="PANTHER" id="PTHR43393">
    <property type="entry name" value="CYTOKININ RIBOSIDE 5'-MONOPHOSPHATE PHOSPHORIBOHYDROLASE"/>
    <property type="match status" value="1"/>
</dbReference>
<gene>
    <name evidence="3" type="ORF">CIGN_0330</name>
</gene>
<evidence type="ECO:0000256" key="1">
    <source>
        <dbReference type="ARBA" id="ARBA00000274"/>
    </source>
</evidence>
<dbReference type="Pfam" id="PF03641">
    <property type="entry name" value="Lysine_decarbox"/>
    <property type="match status" value="1"/>
</dbReference>
<protein>
    <recommendedName>
        <fullName evidence="2">Cytokinin riboside 5'-monophosphate phosphoribohydrolase</fullName>
        <ecNumber evidence="2">3.2.2.n1</ecNumber>
    </recommendedName>
</protein>
<dbReference type="EMBL" id="CP018788">
    <property type="protein sequence ID" value="ARQ98640.1"/>
    <property type="molecule type" value="Genomic_DNA"/>
</dbReference>
<dbReference type="STRING" id="1660064.CIGN_0330"/>
<name>A0A1X9SR17_9BACT</name>
<comment type="catalytic activity">
    <reaction evidence="1">
        <text>AMP + H2O = D-ribose 5-phosphate + adenine</text>
        <dbReference type="Rhea" id="RHEA:20129"/>
        <dbReference type="ChEBI" id="CHEBI:15377"/>
        <dbReference type="ChEBI" id="CHEBI:16708"/>
        <dbReference type="ChEBI" id="CHEBI:78346"/>
        <dbReference type="ChEBI" id="CHEBI:456215"/>
        <dbReference type="EC" id="3.2.2.4"/>
    </reaction>
</comment>
<dbReference type="EC" id="3.2.2.n1" evidence="2"/>
<keyword evidence="2" id="KW-0378">Hydrolase</keyword>
<dbReference type="PANTHER" id="PTHR43393:SF3">
    <property type="entry name" value="LYSINE DECARBOXYLASE-LIKE PROTEIN"/>
    <property type="match status" value="1"/>
</dbReference>
<organism evidence="3 4">
    <name type="scientific">Campylobacter devanensis</name>
    <dbReference type="NCBI Taxonomy" id="3161138"/>
    <lineage>
        <taxon>Bacteria</taxon>
        <taxon>Pseudomonadati</taxon>
        <taxon>Campylobacterota</taxon>
        <taxon>Epsilonproteobacteria</taxon>
        <taxon>Campylobacterales</taxon>
        <taxon>Campylobacteraceae</taxon>
        <taxon>Campylobacter</taxon>
    </lineage>
</organism>
<dbReference type="GO" id="GO:0008714">
    <property type="term" value="F:AMP nucleosidase activity"/>
    <property type="evidence" value="ECO:0007669"/>
    <property type="project" value="UniProtKB-EC"/>
</dbReference>
<dbReference type="NCBIfam" id="TIGR00730">
    <property type="entry name" value="Rossman fold protein, TIGR00730 family"/>
    <property type="match status" value="1"/>
</dbReference>
<dbReference type="AlphaFoldDB" id="A0A1X9SR17"/>
<comment type="similarity">
    <text evidence="2">Belongs to the LOG family.</text>
</comment>
<sequence length="172" mass="18925">MKYVTIFGSARLDASSEHYQKAYKIAKALAATGYGVITGGGGGIMEAANRGAFEARGDSIGINVILPNEQQLNSYCTKSQTLNSLSERKNALIKDSFAFIIFPGGFGTLDEAFEVITLAQARLRDHKVIFVQRDFWAPLFNFLDNLVNLGLVNKNSYYSADNIDEIMDILLL</sequence>
<keyword evidence="2" id="KW-0203">Cytokinin biosynthesis</keyword>
<evidence type="ECO:0000313" key="4">
    <source>
        <dbReference type="Proteomes" id="UP000194309"/>
    </source>
</evidence>
<proteinExistence type="inferred from homology"/>
<dbReference type="GO" id="GO:0005829">
    <property type="term" value="C:cytosol"/>
    <property type="evidence" value="ECO:0007669"/>
    <property type="project" value="TreeGrafter"/>
</dbReference>
<reference evidence="3 4" key="1">
    <citation type="journal article" date="2017" name="Genome Biol. Evol.">
        <title>Comparative Genomic Analysis Identifies a Campylobacter Clade Deficient in Selenium Metabolism.</title>
        <authorList>
            <person name="Miller W.G."/>
            <person name="Yee E."/>
            <person name="Lopes B.S."/>
            <person name="Chapman M.H."/>
            <person name="Huynh S."/>
            <person name="Bono J.L."/>
            <person name="Parker C.T."/>
            <person name="Strachan N.J.C."/>
            <person name="Forbes K.J."/>
        </authorList>
    </citation>
    <scope>NUCLEOTIDE SEQUENCE [LARGE SCALE GENOMIC DNA]</scope>
    <source>
        <strain evidence="3 4">NCTC 13003</strain>
    </source>
</reference>
<dbReference type="Gene3D" id="3.40.50.450">
    <property type="match status" value="1"/>
</dbReference>
<dbReference type="InterPro" id="IPR052341">
    <property type="entry name" value="LOG_family_nucleotidases"/>
</dbReference>
<evidence type="ECO:0000313" key="3">
    <source>
        <dbReference type="EMBL" id="ARQ98640.1"/>
    </source>
</evidence>
<dbReference type="InterPro" id="IPR031100">
    <property type="entry name" value="LOG_fam"/>
</dbReference>
<dbReference type="InterPro" id="IPR005269">
    <property type="entry name" value="LOG"/>
</dbReference>
<dbReference type="SUPFAM" id="SSF102405">
    <property type="entry name" value="MCP/YpsA-like"/>
    <property type="match status" value="1"/>
</dbReference>
<keyword evidence="4" id="KW-1185">Reference proteome</keyword>